<feature type="compositionally biased region" description="Polar residues" evidence="1">
    <location>
        <begin position="1"/>
        <end position="10"/>
    </location>
</feature>
<accession>A0A843XFV1</accession>
<keyword evidence="3" id="KW-1185">Reference proteome</keyword>
<feature type="non-terminal residue" evidence="2">
    <location>
        <position position="1"/>
    </location>
</feature>
<evidence type="ECO:0000256" key="1">
    <source>
        <dbReference type="SAM" id="MobiDB-lite"/>
    </source>
</evidence>
<protein>
    <submittedName>
        <fullName evidence="2">Uncharacterized protein</fullName>
    </submittedName>
</protein>
<dbReference type="EMBL" id="NMUH01008168">
    <property type="protein sequence ID" value="MQM18404.1"/>
    <property type="molecule type" value="Genomic_DNA"/>
</dbReference>
<gene>
    <name evidence="2" type="ORF">Taro_051395</name>
</gene>
<dbReference type="AlphaFoldDB" id="A0A843XFV1"/>
<evidence type="ECO:0000313" key="3">
    <source>
        <dbReference type="Proteomes" id="UP000652761"/>
    </source>
</evidence>
<dbReference type="Proteomes" id="UP000652761">
    <property type="component" value="Unassembled WGS sequence"/>
</dbReference>
<sequence>MYRMSHLSNRTGHHEANPSLTKPYSETYPRKGKTQQVEGLTTRPPLHHLKRLVLSILRETSIHKGYRYLPPRGTTIETQTQLCHHQGTPQPGTPQPASLRSPTTMTTVPTPWHTSMGKTTTNTCYNEPESTTPPHGT</sequence>
<evidence type="ECO:0000313" key="2">
    <source>
        <dbReference type="EMBL" id="MQM18404.1"/>
    </source>
</evidence>
<feature type="region of interest" description="Disordered" evidence="1">
    <location>
        <begin position="82"/>
        <end position="137"/>
    </location>
</feature>
<proteinExistence type="predicted"/>
<feature type="region of interest" description="Disordered" evidence="1">
    <location>
        <begin position="1"/>
        <end position="44"/>
    </location>
</feature>
<feature type="compositionally biased region" description="Low complexity" evidence="1">
    <location>
        <begin position="102"/>
        <end position="114"/>
    </location>
</feature>
<organism evidence="2 3">
    <name type="scientific">Colocasia esculenta</name>
    <name type="common">Wild taro</name>
    <name type="synonym">Arum esculentum</name>
    <dbReference type="NCBI Taxonomy" id="4460"/>
    <lineage>
        <taxon>Eukaryota</taxon>
        <taxon>Viridiplantae</taxon>
        <taxon>Streptophyta</taxon>
        <taxon>Embryophyta</taxon>
        <taxon>Tracheophyta</taxon>
        <taxon>Spermatophyta</taxon>
        <taxon>Magnoliopsida</taxon>
        <taxon>Liliopsida</taxon>
        <taxon>Araceae</taxon>
        <taxon>Aroideae</taxon>
        <taxon>Colocasieae</taxon>
        <taxon>Colocasia</taxon>
    </lineage>
</organism>
<name>A0A843XFV1_COLES</name>
<reference evidence="2" key="1">
    <citation type="submission" date="2017-07" db="EMBL/GenBank/DDBJ databases">
        <title>Taro Niue Genome Assembly and Annotation.</title>
        <authorList>
            <person name="Atibalentja N."/>
            <person name="Keating K."/>
            <person name="Fields C.J."/>
        </authorList>
    </citation>
    <scope>NUCLEOTIDE SEQUENCE</scope>
    <source>
        <strain evidence="2">Niue_2</strain>
        <tissue evidence="2">Leaf</tissue>
    </source>
</reference>
<feature type="compositionally biased region" description="Polar residues" evidence="1">
    <location>
        <begin position="116"/>
        <end position="137"/>
    </location>
</feature>
<comment type="caution">
    <text evidence="2">The sequence shown here is derived from an EMBL/GenBank/DDBJ whole genome shotgun (WGS) entry which is preliminary data.</text>
</comment>